<dbReference type="GO" id="GO:0043565">
    <property type="term" value="F:sequence-specific DNA binding"/>
    <property type="evidence" value="ECO:0007669"/>
    <property type="project" value="TreeGrafter"/>
</dbReference>
<keyword evidence="3" id="KW-1185">Reference proteome</keyword>
<dbReference type="Proteomes" id="UP000499080">
    <property type="component" value="Unassembled WGS sequence"/>
</dbReference>
<feature type="domain" description="PiggyBac transposable element-derived protein" evidence="1">
    <location>
        <begin position="1"/>
        <end position="294"/>
    </location>
</feature>
<gene>
    <name evidence="2" type="primary">PGBD3_38</name>
    <name evidence="2" type="ORF">AVEN_126116_1</name>
</gene>
<protein>
    <submittedName>
        <fullName evidence="2">PiggyBac transposable element-derived protein 3</fullName>
    </submittedName>
</protein>
<sequence>MYWENATDNGITLVSPAIARKRYFDIKKHLHFNDITAIDSDRYYKVRSIYTSLNEALQQFGVFSEHLSMDERMVRYFGRLGYKMYMKGEPVKFEYKLWILSSFDGYPFYIIPYQGAQKGNGSENSSERLETTMKSKKEKKTLSQRVVENLLSVAEIPAKHKIYKDNFLTSYDHFVSLRGKRFFATGTVRENRMAKCLLKSSKILEKMDRGISDRKFDTKNEIAAVRWNDNRVVSLITNFEDTRCFTKVERRMKGGKQKVGVPSCVVSYNKYKNGADLFDNHMETYFSPIQGTKW</sequence>
<reference evidence="2 3" key="1">
    <citation type="journal article" date="2019" name="Sci. Rep.">
        <title>Orb-weaving spider Araneus ventricosus genome elucidates the spidroin gene catalogue.</title>
        <authorList>
            <person name="Kono N."/>
            <person name="Nakamura H."/>
            <person name="Ohtoshi R."/>
            <person name="Moran D.A.P."/>
            <person name="Shinohara A."/>
            <person name="Yoshida Y."/>
            <person name="Fujiwara M."/>
            <person name="Mori M."/>
            <person name="Tomita M."/>
            <person name="Arakawa K."/>
        </authorList>
    </citation>
    <scope>NUCLEOTIDE SEQUENCE [LARGE SCALE GENOMIC DNA]</scope>
</reference>
<dbReference type="EMBL" id="BGPR01011434">
    <property type="protein sequence ID" value="GBN51322.1"/>
    <property type="molecule type" value="Genomic_DNA"/>
</dbReference>
<comment type="caution">
    <text evidence="2">The sequence shown here is derived from an EMBL/GenBank/DDBJ whole genome shotgun (WGS) entry which is preliminary data.</text>
</comment>
<evidence type="ECO:0000313" key="2">
    <source>
        <dbReference type="EMBL" id="GBN51322.1"/>
    </source>
</evidence>
<evidence type="ECO:0000259" key="1">
    <source>
        <dbReference type="Pfam" id="PF13843"/>
    </source>
</evidence>
<proteinExistence type="predicted"/>
<evidence type="ECO:0000313" key="3">
    <source>
        <dbReference type="Proteomes" id="UP000499080"/>
    </source>
</evidence>
<dbReference type="AlphaFoldDB" id="A0A4Y2PJN3"/>
<dbReference type="PANTHER" id="PTHR47055">
    <property type="entry name" value="DDE_TNP_1_7 DOMAIN-CONTAINING PROTEIN"/>
    <property type="match status" value="1"/>
</dbReference>
<accession>A0A4Y2PJN3</accession>
<name>A0A4Y2PJN3_ARAVE</name>
<dbReference type="OrthoDB" id="6428043at2759"/>
<dbReference type="InterPro" id="IPR029526">
    <property type="entry name" value="PGBD"/>
</dbReference>
<dbReference type="Pfam" id="PF13843">
    <property type="entry name" value="DDE_Tnp_1_7"/>
    <property type="match status" value="1"/>
</dbReference>
<organism evidence="2 3">
    <name type="scientific">Araneus ventricosus</name>
    <name type="common">Orbweaver spider</name>
    <name type="synonym">Epeira ventricosa</name>
    <dbReference type="NCBI Taxonomy" id="182803"/>
    <lineage>
        <taxon>Eukaryota</taxon>
        <taxon>Metazoa</taxon>
        <taxon>Ecdysozoa</taxon>
        <taxon>Arthropoda</taxon>
        <taxon>Chelicerata</taxon>
        <taxon>Arachnida</taxon>
        <taxon>Araneae</taxon>
        <taxon>Araneomorphae</taxon>
        <taxon>Entelegynae</taxon>
        <taxon>Araneoidea</taxon>
        <taxon>Araneidae</taxon>
        <taxon>Araneus</taxon>
    </lineage>
</organism>
<dbReference type="PANTHER" id="PTHR47055:SF3">
    <property type="entry name" value="PHORBOL-ESTER_DAG-TYPE DOMAIN-CONTAINING PROTEIN"/>
    <property type="match status" value="1"/>
</dbReference>
<dbReference type="InterPro" id="IPR052638">
    <property type="entry name" value="PiggyBac_TE-derived"/>
</dbReference>